<gene>
    <name evidence="3" type="ORF">MELIAE_LOCUS11038</name>
</gene>
<evidence type="ECO:0000259" key="2">
    <source>
        <dbReference type="Pfam" id="PF02017"/>
    </source>
</evidence>
<protein>
    <recommendedName>
        <fullName evidence="2">CIDE-N domain-containing protein</fullName>
    </recommendedName>
</protein>
<keyword evidence="4" id="KW-1185">Reference proteome</keyword>
<dbReference type="InterPro" id="IPR003508">
    <property type="entry name" value="CIDE-N_dom"/>
</dbReference>
<keyword evidence="1" id="KW-0053">Apoptosis</keyword>
<dbReference type="GO" id="GO:0006915">
    <property type="term" value="P:apoptotic process"/>
    <property type="evidence" value="ECO:0007669"/>
    <property type="project" value="UniProtKB-KW"/>
</dbReference>
<evidence type="ECO:0000313" key="4">
    <source>
        <dbReference type="Proteomes" id="UP001154078"/>
    </source>
</evidence>
<feature type="domain" description="CIDE-N" evidence="2">
    <location>
        <begin position="152"/>
        <end position="206"/>
    </location>
</feature>
<sequence length="560" mass="64039">MDLVWASLSRNTRKSSVVIDNTYQPKTLKTMCREVINSNINTSEVIEAHLSETVVGEVFQNRVQDFAMSFNLDNSVLYRNIFGPITDCWGEEALSRFWGFRTDGGMIESILRAILPAAEQFCIIDKFYHTTYGRCGAQIGRKKTFVALPETTANICNQLILKASEKLEIDGILLVVEKDGTPISEDEVLLLLPGETFLLLTNKDKWISPLEYSALSSTLSNPETWISPSDHSVPCSSSSGSFDVPVAKMIVSAIADNEAQVISTPISAQLHSIINVDCNYETLWIDYEIPWNKVPSFIMEACEKGEVGDAMVTEIIHIIINSMKEIKANIPAKALHIVANKLVDKYPDVFKDKDHDNVTIGDGRYSIFKKLQDRNFYLPRPNKRKNDNIHQTILKNSKKQLNAKAGCPNWQPPIKHDDCWTQDMKQDLNSYINKELNQEFYKLLEKAFQHQRLYINAQKPPSLEDILAEWPILFLKETIKWHFNFLTKSNFDKLRLDLESKSATILDFMCKKKKVDQSKNNYSLHLNALITFAIYFKEDFSVFIFDFEGSDTRTLKKKSR</sequence>
<dbReference type="PANTHER" id="PTHR31025">
    <property type="entry name" value="SI:CH211-196P9.1-RELATED"/>
    <property type="match status" value="1"/>
</dbReference>
<dbReference type="Gene3D" id="3.10.20.10">
    <property type="match status" value="1"/>
</dbReference>
<evidence type="ECO:0000313" key="3">
    <source>
        <dbReference type="EMBL" id="CAH0561700.1"/>
    </source>
</evidence>
<dbReference type="SUPFAM" id="SSF54277">
    <property type="entry name" value="CAD &amp; PB1 domains"/>
    <property type="match status" value="1"/>
</dbReference>
<dbReference type="PANTHER" id="PTHR31025:SF22">
    <property type="entry name" value="IP13529P"/>
    <property type="match status" value="1"/>
</dbReference>
<accession>A0A9P0BEE4</accession>
<dbReference type="Pfam" id="PF02017">
    <property type="entry name" value="CIDE-N"/>
    <property type="match status" value="1"/>
</dbReference>
<dbReference type="AlphaFoldDB" id="A0A9P0BEE4"/>
<dbReference type="OrthoDB" id="8806090at2759"/>
<dbReference type="EMBL" id="OV121139">
    <property type="protein sequence ID" value="CAH0561700.1"/>
    <property type="molecule type" value="Genomic_DNA"/>
</dbReference>
<proteinExistence type="predicted"/>
<name>A0A9P0BEE4_BRAAE</name>
<reference evidence="3" key="1">
    <citation type="submission" date="2021-12" db="EMBL/GenBank/DDBJ databases">
        <authorList>
            <person name="King R."/>
        </authorList>
    </citation>
    <scope>NUCLEOTIDE SEQUENCE</scope>
</reference>
<organism evidence="3 4">
    <name type="scientific">Brassicogethes aeneus</name>
    <name type="common">Rape pollen beetle</name>
    <name type="synonym">Meligethes aeneus</name>
    <dbReference type="NCBI Taxonomy" id="1431903"/>
    <lineage>
        <taxon>Eukaryota</taxon>
        <taxon>Metazoa</taxon>
        <taxon>Ecdysozoa</taxon>
        <taxon>Arthropoda</taxon>
        <taxon>Hexapoda</taxon>
        <taxon>Insecta</taxon>
        <taxon>Pterygota</taxon>
        <taxon>Neoptera</taxon>
        <taxon>Endopterygota</taxon>
        <taxon>Coleoptera</taxon>
        <taxon>Polyphaga</taxon>
        <taxon>Cucujiformia</taxon>
        <taxon>Nitidulidae</taxon>
        <taxon>Meligethinae</taxon>
        <taxon>Brassicogethes</taxon>
    </lineage>
</organism>
<evidence type="ECO:0000256" key="1">
    <source>
        <dbReference type="ARBA" id="ARBA00022703"/>
    </source>
</evidence>
<dbReference type="Proteomes" id="UP001154078">
    <property type="component" value="Chromosome 8"/>
</dbReference>